<sequence>MFLFQFRAPLDTTSDTSTTSYDMPAIWLLNANIARTSQYPTNANCSSWRSGGGEFDIFEVMNSTENLHFYSTIHDYQGTDDIETGIALPGYIERTPNSLMTGGVVFGSDGSATVFMSNSTSLDDTINNSDLNTWISNVETSEKAVTKSLTSVSNQASSSNGEAGLDAMFGNSFWFNMLTFFLSTLTLV</sequence>
<gene>
    <name evidence="1" type="ORF">Amon02_000508900</name>
</gene>
<protein>
    <submittedName>
        <fullName evidence="1">Unnamed protein product</fullName>
    </submittedName>
</protein>
<evidence type="ECO:0000313" key="2">
    <source>
        <dbReference type="Proteomes" id="UP001165064"/>
    </source>
</evidence>
<dbReference type="EMBL" id="BSXS01003649">
    <property type="protein sequence ID" value="GME81683.1"/>
    <property type="molecule type" value="Genomic_DNA"/>
</dbReference>
<comment type="caution">
    <text evidence="1">The sequence shown here is derived from an EMBL/GenBank/DDBJ whole genome shotgun (WGS) entry which is preliminary data.</text>
</comment>
<name>A0ACB5T512_AMBMO</name>
<accession>A0ACB5T512</accession>
<keyword evidence="2" id="KW-1185">Reference proteome</keyword>
<organism evidence="1 2">
    <name type="scientific">Ambrosiozyma monospora</name>
    <name type="common">Yeast</name>
    <name type="synonym">Endomycopsis monosporus</name>
    <dbReference type="NCBI Taxonomy" id="43982"/>
    <lineage>
        <taxon>Eukaryota</taxon>
        <taxon>Fungi</taxon>
        <taxon>Dikarya</taxon>
        <taxon>Ascomycota</taxon>
        <taxon>Saccharomycotina</taxon>
        <taxon>Pichiomycetes</taxon>
        <taxon>Pichiales</taxon>
        <taxon>Pichiaceae</taxon>
        <taxon>Ambrosiozyma</taxon>
    </lineage>
</organism>
<proteinExistence type="predicted"/>
<evidence type="ECO:0000313" key="1">
    <source>
        <dbReference type="EMBL" id="GME81683.1"/>
    </source>
</evidence>
<dbReference type="Proteomes" id="UP001165064">
    <property type="component" value="Unassembled WGS sequence"/>
</dbReference>
<reference evidence="1" key="1">
    <citation type="submission" date="2023-04" db="EMBL/GenBank/DDBJ databases">
        <title>Ambrosiozyma monospora NBRC 10751.</title>
        <authorList>
            <person name="Ichikawa N."/>
            <person name="Sato H."/>
            <person name="Tonouchi N."/>
        </authorList>
    </citation>
    <scope>NUCLEOTIDE SEQUENCE</scope>
    <source>
        <strain evidence="1">NBRC 10751</strain>
    </source>
</reference>